<proteinExistence type="predicted"/>
<reference evidence="1" key="1">
    <citation type="submission" date="2021-11" db="EMBL/GenBank/DDBJ databases">
        <title>Purpureocillium_takamizusanense_genome.</title>
        <authorList>
            <person name="Nguyen N.-H."/>
        </authorList>
    </citation>
    <scope>NUCLEOTIDE SEQUENCE</scope>
    <source>
        <strain evidence="1">PT3</strain>
    </source>
</reference>
<evidence type="ECO:0000313" key="2">
    <source>
        <dbReference type="Proteomes" id="UP000829364"/>
    </source>
</evidence>
<gene>
    <name evidence="1" type="ORF">JDV02_008592</name>
</gene>
<evidence type="ECO:0000313" key="1">
    <source>
        <dbReference type="EMBL" id="UNI22729.1"/>
    </source>
</evidence>
<accession>A0A9Q8VFB7</accession>
<dbReference type="EMBL" id="CP086361">
    <property type="protein sequence ID" value="UNI22729.1"/>
    <property type="molecule type" value="Genomic_DNA"/>
</dbReference>
<organism evidence="1 2">
    <name type="scientific">Purpureocillium takamizusanense</name>
    <dbReference type="NCBI Taxonomy" id="2060973"/>
    <lineage>
        <taxon>Eukaryota</taxon>
        <taxon>Fungi</taxon>
        <taxon>Dikarya</taxon>
        <taxon>Ascomycota</taxon>
        <taxon>Pezizomycotina</taxon>
        <taxon>Sordariomycetes</taxon>
        <taxon>Hypocreomycetidae</taxon>
        <taxon>Hypocreales</taxon>
        <taxon>Ophiocordycipitaceae</taxon>
        <taxon>Purpureocillium</taxon>
    </lineage>
</organism>
<dbReference type="GeneID" id="72070538"/>
<dbReference type="AlphaFoldDB" id="A0A9Q8VFB7"/>
<dbReference type="OrthoDB" id="10452022at2759"/>
<sequence length="178" mass="19690">MEHLIPDDPAGLYQPLLCPNCHKHLPGSQEKGYLCDSSMNWFLPQGTKFCIGWVPAPKKLMFVEAALGNCAGRCKARLTDTERKNHTIVCSFCVRRYEPVVRSLIRLASERKTARAVPVSRGKGAAVAEAKCGNPQCNNVVPEEELYSFPNEYQHDLAEICPACFVTATLVLLEASSH</sequence>
<dbReference type="RefSeq" id="XP_047846210.1">
    <property type="nucleotide sequence ID" value="XM_047990203.1"/>
</dbReference>
<dbReference type="KEGG" id="ptkz:JDV02_008592"/>
<protein>
    <submittedName>
        <fullName evidence="1">Uncharacterized protein</fullName>
    </submittedName>
</protein>
<keyword evidence="2" id="KW-1185">Reference proteome</keyword>
<name>A0A9Q8VFB7_9HYPO</name>
<dbReference type="Proteomes" id="UP000829364">
    <property type="component" value="Chromosome 8"/>
</dbReference>